<sequence>MEDNVIDIYGYIDSVSMDDNIVSPQHISKQLKKMQDAGNITVNINSNGGDVFSGIAIYNMLKKHPAHITVNIDGIAASIASVIAMAGDQINMPGNAVMMIHNAWSVMEGDSKKMKKQAENLERINDLIFNSYLSRKLEMDKKELQSMMDEETWMTAREAKKYGFIDKVIADSKAAATINGIFWGGEMMRKYRNFRNEEEEPETDREPTAEDVVEMLQEILDTVKDIKDKVDGEEDNEEEEKDEEGAQNSFARLFNSMK</sequence>
<feature type="region of interest" description="Disordered" evidence="7">
    <location>
        <begin position="224"/>
        <end position="258"/>
    </location>
</feature>
<comment type="similarity">
    <text evidence="1 6">Belongs to the peptidase S14 family.</text>
</comment>
<keyword evidence="5" id="KW-0720">Serine protease</keyword>
<dbReference type="GO" id="GO:0004252">
    <property type="term" value="F:serine-type endopeptidase activity"/>
    <property type="evidence" value="ECO:0007669"/>
    <property type="project" value="InterPro"/>
</dbReference>
<dbReference type="GO" id="GO:0051117">
    <property type="term" value="F:ATPase binding"/>
    <property type="evidence" value="ECO:0007669"/>
    <property type="project" value="TreeGrafter"/>
</dbReference>
<dbReference type="EMBL" id="PPQW01000059">
    <property type="protein sequence ID" value="PNZ66492.1"/>
    <property type="molecule type" value="Genomic_DNA"/>
</dbReference>
<evidence type="ECO:0000256" key="3">
    <source>
        <dbReference type="ARBA" id="ARBA00022670"/>
    </source>
</evidence>
<dbReference type="RefSeq" id="WP_059107704.1">
    <property type="nucleotide sequence ID" value="NZ_AP024589.1"/>
</dbReference>
<dbReference type="Proteomes" id="UP001171687">
    <property type="component" value="Unassembled WGS sequence"/>
</dbReference>
<evidence type="ECO:0000313" key="10">
    <source>
        <dbReference type="Proteomes" id="UP000242470"/>
    </source>
</evidence>
<dbReference type="Gene3D" id="3.90.226.10">
    <property type="entry name" value="2-enoyl-CoA Hydratase, Chain A, domain 1"/>
    <property type="match status" value="1"/>
</dbReference>
<dbReference type="EMBL" id="JAUHQC010000004">
    <property type="protein sequence ID" value="MDN4532177.1"/>
    <property type="molecule type" value="Genomic_DNA"/>
</dbReference>
<dbReference type="Proteomes" id="UP000242470">
    <property type="component" value="Unassembled WGS sequence"/>
</dbReference>
<dbReference type="Pfam" id="PF00574">
    <property type="entry name" value="CLP_protease"/>
    <property type="match status" value="1"/>
</dbReference>
<keyword evidence="2" id="KW-0963">Cytoplasm</keyword>
<protein>
    <recommendedName>
        <fullName evidence="6">ATP-dependent Clp protease proteolytic subunit</fullName>
    </recommendedName>
</protein>
<dbReference type="PANTHER" id="PTHR10381:SF70">
    <property type="entry name" value="ATP-DEPENDENT CLP PROTEASE PROTEOLYTIC SUBUNIT"/>
    <property type="match status" value="1"/>
</dbReference>
<dbReference type="PRINTS" id="PR00127">
    <property type="entry name" value="CLPPROTEASEP"/>
</dbReference>
<evidence type="ECO:0000256" key="7">
    <source>
        <dbReference type="SAM" id="MobiDB-lite"/>
    </source>
</evidence>
<evidence type="ECO:0000313" key="8">
    <source>
        <dbReference type="EMBL" id="MDN4532177.1"/>
    </source>
</evidence>
<dbReference type="PANTHER" id="PTHR10381">
    <property type="entry name" value="ATP-DEPENDENT CLP PROTEASE PROTEOLYTIC SUBUNIT"/>
    <property type="match status" value="1"/>
</dbReference>
<dbReference type="NCBIfam" id="NF045542">
    <property type="entry name" value="Clp_rel_HeadMat"/>
    <property type="match status" value="1"/>
</dbReference>
<organism evidence="9 10">
    <name type="scientific">Staphylococcus auricularis</name>
    <dbReference type="NCBI Taxonomy" id="29379"/>
    <lineage>
        <taxon>Bacteria</taxon>
        <taxon>Bacillati</taxon>
        <taxon>Bacillota</taxon>
        <taxon>Bacilli</taxon>
        <taxon>Bacillales</taxon>
        <taxon>Staphylococcaceae</taxon>
        <taxon>Staphylococcus</taxon>
    </lineage>
</organism>
<dbReference type="GO" id="GO:0006515">
    <property type="term" value="P:protein quality control for misfolded or incompletely synthesized proteins"/>
    <property type="evidence" value="ECO:0007669"/>
    <property type="project" value="TreeGrafter"/>
</dbReference>
<dbReference type="InterPro" id="IPR001907">
    <property type="entry name" value="ClpP"/>
</dbReference>
<accession>A0AAP8PN32</accession>
<dbReference type="SUPFAM" id="SSF52096">
    <property type="entry name" value="ClpP/crotonase"/>
    <property type="match status" value="1"/>
</dbReference>
<evidence type="ECO:0000313" key="9">
    <source>
        <dbReference type="EMBL" id="PNZ66492.1"/>
    </source>
</evidence>
<dbReference type="InterPro" id="IPR023562">
    <property type="entry name" value="ClpP/TepA"/>
</dbReference>
<evidence type="ECO:0000256" key="6">
    <source>
        <dbReference type="RuleBase" id="RU003567"/>
    </source>
</evidence>
<evidence type="ECO:0000256" key="5">
    <source>
        <dbReference type="ARBA" id="ARBA00022825"/>
    </source>
</evidence>
<feature type="compositionally biased region" description="Acidic residues" evidence="7">
    <location>
        <begin position="231"/>
        <end position="245"/>
    </location>
</feature>
<dbReference type="GeneID" id="64981865"/>
<keyword evidence="3 9" id="KW-0645">Protease</keyword>
<reference evidence="9 10" key="1">
    <citation type="submission" date="2017-08" db="EMBL/GenBank/DDBJ databases">
        <title>Draft genome sequences of 64 type strains of genus Staph aureus.</title>
        <authorList>
            <person name="Cole K."/>
            <person name="Golubchik T."/>
            <person name="Russell J."/>
            <person name="Foster D."/>
            <person name="Llewelyn M."/>
            <person name="Wilson D."/>
            <person name="Crook D."/>
            <person name="Paul J."/>
        </authorList>
    </citation>
    <scope>NUCLEOTIDE SEQUENCE [LARGE SCALE GENOMIC DNA]</scope>
    <source>
        <strain evidence="9 10">NCTC 12101</strain>
    </source>
</reference>
<keyword evidence="4 8" id="KW-0378">Hydrolase</keyword>
<comment type="caution">
    <text evidence="9">The sequence shown here is derived from an EMBL/GenBank/DDBJ whole genome shotgun (WGS) entry which is preliminary data.</text>
</comment>
<dbReference type="CDD" id="cd07016">
    <property type="entry name" value="S14_ClpP_1"/>
    <property type="match status" value="1"/>
</dbReference>
<evidence type="ECO:0000256" key="1">
    <source>
        <dbReference type="ARBA" id="ARBA00007039"/>
    </source>
</evidence>
<proteinExistence type="inferred from homology"/>
<dbReference type="InterPro" id="IPR029045">
    <property type="entry name" value="ClpP/crotonase-like_dom_sf"/>
</dbReference>
<dbReference type="AlphaFoldDB" id="A0AAP8PN32"/>
<gene>
    <name evidence="9" type="ORF">CD158_08400</name>
    <name evidence="8" type="ORF">QYH67_01070</name>
</gene>
<evidence type="ECO:0000256" key="2">
    <source>
        <dbReference type="ARBA" id="ARBA00022490"/>
    </source>
</evidence>
<reference evidence="8" key="2">
    <citation type="submission" date="2023-07" db="EMBL/GenBank/DDBJ databases">
        <title>Evaluation of the beneficial properties of pineapple isolates.</title>
        <authorList>
            <person name="Adefiranye O."/>
        </authorList>
    </citation>
    <scope>NUCLEOTIDE SEQUENCE</scope>
    <source>
        <strain evidence="8">PAPLE_T1</strain>
    </source>
</reference>
<dbReference type="GO" id="GO:0004176">
    <property type="term" value="F:ATP-dependent peptidase activity"/>
    <property type="evidence" value="ECO:0007669"/>
    <property type="project" value="InterPro"/>
</dbReference>
<dbReference type="GO" id="GO:0009368">
    <property type="term" value="C:endopeptidase Clp complex"/>
    <property type="evidence" value="ECO:0007669"/>
    <property type="project" value="TreeGrafter"/>
</dbReference>
<name>A0AAP8PN32_9STAP</name>
<evidence type="ECO:0000256" key="4">
    <source>
        <dbReference type="ARBA" id="ARBA00022801"/>
    </source>
</evidence>